<gene>
    <name evidence="3" type="ORF">OJ962_22000</name>
</gene>
<dbReference type="CDD" id="cd20745">
    <property type="entry name" value="FIX_RhsA_AHH_HNH-like"/>
    <property type="match status" value="1"/>
</dbReference>
<dbReference type="Proteomes" id="UP001147700">
    <property type="component" value="Unassembled WGS sequence"/>
</dbReference>
<feature type="domain" description="Tox-REase-2" evidence="2">
    <location>
        <begin position="428"/>
        <end position="517"/>
    </location>
</feature>
<keyword evidence="4" id="KW-1185">Reference proteome</keyword>
<protein>
    <recommendedName>
        <fullName evidence="2">Tox-REase-2 domain-containing protein</fullName>
    </recommendedName>
</protein>
<organism evidence="3 4">
    <name type="scientific">Solirubrobacter deserti</name>
    <dbReference type="NCBI Taxonomy" id="2282478"/>
    <lineage>
        <taxon>Bacteria</taxon>
        <taxon>Bacillati</taxon>
        <taxon>Actinomycetota</taxon>
        <taxon>Thermoleophilia</taxon>
        <taxon>Solirubrobacterales</taxon>
        <taxon>Solirubrobacteraceae</taxon>
        <taxon>Solirubrobacter</taxon>
    </lineage>
</organism>
<proteinExistence type="predicted"/>
<dbReference type="InterPro" id="IPR036689">
    <property type="entry name" value="ESAT-6-like_sf"/>
</dbReference>
<keyword evidence="1" id="KW-0175">Coiled coil</keyword>
<reference evidence="3" key="1">
    <citation type="submission" date="2022-10" db="EMBL/GenBank/DDBJ databases">
        <title>The WGS of Solirubrobacter sp. CPCC 204708.</title>
        <authorList>
            <person name="Jiang Z."/>
        </authorList>
    </citation>
    <scope>NUCLEOTIDE SEQUENCE</scope>
    <source>
        <strain evidence="3">CPCC 204708</strain>
    </source>
</reference>
<name>A0ABT4RNN5_9ACTN</name>
<dbReference type="InterPro" id="IPR028906">
    <property type="entry name" value="Tox-REase-2_dom"/>
</dbReference>
<evidence type="ECO:0000313" key="4">
    <source>
        <dbReference type="Proteomes" id="UP001147700"/>
    </source>
</evidence>
<dbReference type="Gene3D" id="1.10.287.1060">
    <property type="entry name" value="ESAT-6-like"/>
    <property type="match status" value="1"/>
</dbReference>
<feature type="coiled-coil region" evidence="1">
    <location>
        <begin position="176"/>
        <end position="203"/>
    </location>
</feature>
<evidence type="ECO:0000256" key="1">
    <source>
        <dbReference type="SAM" id="Coils"/>
    </source>
</evidence>
<dbReference type="SUPFAM" id="SSF140453">
    <property type="entry name" value="EsxAB dimer-like"/>
    <property type="match status" value="1"/>
</dbReference>
<dbReference type="RefSeq" id="WP_202952552.1">
    <property type="nucleotide sequence ID" value="NZ_JAPCID010000035.1"/>
</dbReference>
<comment type="caution">
    <text evidence="3">The sequence shown here is derived from an EMBL/GenBank/DDBJ whole genome shotgun (WGS) entry which is preliminary data.</text>
</comment>
<evidence type="ECO:0000313" key="3">
    <source>
        <dbReference type="EMBL" id="MDA0140187.1"/>
    </source>
</evidence>
<evidence type="ECO:0000259" key="2">
    <source>
        <dbReference type="Pfam" id="PF15646"/>
    </source>
</evidence>
<feature type="coiled-coil region" evidence="1">
    <location>
        <begin position="75"/>
        <end position="130"/>
    </location>
</feature>
<sequence length="530" mass="55162">MPESFAGITVPEGEPGGLRSAARAFNAFAIEVDGCSSRMGALPGQLADWQGPASARFAGAASQHADAARGAVSALSAAGQAAARYAEALDEAQDEARAAIEDAREATRRIRRLEEALTDAQDRETAARERAASATIAVNTAAASGTPDPAAESMLTEANTAAGQAAADQVRISGRLQDARADLKRAKKRGEKAEEAAREAGQAAAGGFAALGDAVLYVSVPGANSEAAVGAGHIPPMYPPKKPGRGPMSDAASGDGYRTHGDPLRFHRQYEAEKAAAAARRRAEEEEDDGGLFSDIVHGGLDVVGMIPVVGEPADLLNAGIYAAEGDMVNAALSGGAALPFVGMAATGAKWGKRGVDAVDSMNDVAKHAPTGGYPTLQPFDTLPPAKQAESQAWQDGLRQFQTPTHNAAGKYEVEQTGPNNFSMEGGGQKIDADGYRAADGSALEAKHVGSADRSPYVPDSNAPQFLKDKTRRLTEGEIERYAAIVRDPGNPVRSLEVITNDPRAVPYFEEILAKYDLPSRVIVRGTPPS</sequence>
<dbReference type="EMBL" id="JAPCID010000035">
    <property type="protein sequence ID" value="MDA0140187.1"/>
    <property type="molecule type" value="Genomic_DNA"/>
</dbReference>
<accession>A0ABT4RNN5</accession>
<dbReference type="Pfam" id="PF15646">
    <property type="entry name" value="Tox-REase-2"/>
    <property type="match status" value="1"/>
</dbReference>